<reference evidence="1" key="1">
    <citation type="submission" date="2016-04" db="EMBL/GenBank/DDBJ databases">
        <title>Fast-growing isolate from the root nodules of Vavilovia formosa.</title>
        <authorList>
            <person name="Kimeklis A."/>
            <person name="Safronova V."/>
            <person name="Belimov A."/>
            <person name="Andronov E."/>
        </authorList>
    </citation>
    <scope>NUCLEOTIDE SEQUENCE [LARGE SCALE GENOMIC DNA]</scope>
    <source>
        <strain evidence="1">Vaf-46</strain>
    </source>
</reference>
<evidence type="ECO:0008006" key="2">
    <source>
        <dbReference type="Google" id="ProtNLM"/>
    </source>
</evidence>
<evidence type="ECO:0000313" key="1">
    <source>
        <dbReference type="EMBL" id="OAP95103.1"/>
    </source>
</evidence>
<organism evidence="1">
    <name type="scientific">Rhizobium leguminosarum</name>
    <dbReference type="NCBI Taxonomy" id="384"/>
    <lineage>
        <taxon>Bacteria</taxon>
        <taxon>Pseudomonadati</taxon>
        <taxon>Pseudomonadota</taxon>
        <taxon>Alphaproteobacteria</taxon>
        <taxon>Hyphomicrobiales</taxon>
        <taxon>Rhizobiaceae</taxon>
        <taxon>Rhizobium/Agrobacterium group</taxon>
        <taxon>Rhizobium</taxon>
    </lineage>
</organism>
<dbReference type="AlphaFoldDB" id="A0A179BV53"/>
<dbReference type="EMBL" id="LWBS01000121">
    <property type="protein sequence ID" value="OAP95103.1"/>
    <property type="molecule type" value="Genomic_DNA"/>
</dbReference>
<gene>
    <name evidence="1" type="ORF">A4U53_17930</name>
</gene>
<name>A0A179BV53_RHILE</name>
<sequence length="136" mass="13471">MADLVITAANVVAGADSSAVSGVAGEAIAAGKAVYQSSTTKKWMLADSNSATVEARQAKGIALNGASLNQPIAIHKSGDITIGAALTAGQAIYLSDTAGGLCPLADIGSGEYICQLGLAKSTTVLHVDIQFPGVAL</sequence>
<proteinExistence type="predicted"/>
<accession>A0A179BV53</accession>
<comment type="caution">
    <text evidence="1">The sequence shown here is derived from an EMBL/GenBank/DDBJ whole genome shotgun (WGS) entry which is preliminary data.</text>
</comment>
<protein>
    <recommendedName>
        <fullName evidence="2">DUF2190 family protein</fullName>
    </recommendedName>
</protein>